<dbReference type="SUPFAM" id="SSF51735">
    <property type="entry name" value="NAD(P)-binding Rossmann-fold domains"/>
    <property type="match status" value="1"/>
</dbReference>
<evidence type="ECO:0000313" key="4">
    <source>
        <dbReference type="EMBL" id="OAM88773.1"/>
    </source>
</evidence>
<dbReference type="InterPro" id="IPR051911">
    <property type="entry name" value="SDR_oxidoreductase"/>
</dbReference>
<protein>
    <submittedName>
        <fullName evidence="4">Dehydrogenase</fullName>
    </submittedName>
</protein>
<accession>A0A178IFH0</accession>
<name>A0A178IFH0_9BACT</name>
<dbReference type="InterPro" id="IPR002347">
    <property type="entry name" value="SDR_fam"/>
</dbReference>
<dbReference type="PANTHER" id="PTHR43976:SF16">
    <property type="entry name" value="SHORT-CHAIN DEHYDROGENASE_REDUCTASE FAMILY PROTEIN"/>
    <property type="match status" value="1"/>
</dbReference>
<dbReference type="Gene3D" id="3.40.50.720">
    <property type="entry name" value="NAD(P)-binding Rossmann-like Domain"/>
    <property type="match status" value="1"/>
</dbReference>
<keyword evidence="2" id="KW-0560">Oxidoreductase</keyword>
<dbReference type="PRINTS" id="PR00081">
    <property type="entry name" value="GDHRDH"/>
</dbReference>
<dbReference type="PRINTS" id="PR00080">
    <property type="entry name" value="SDRFAMILY"/>
</dbReference>
<dbReference type="InterPro" id="IPR036291">
    <property type="entry name" value="NAD(P)-bd_dom_sf"/>
</dbReference>
<evidence type="ECO:0000256" key="3">
    <source>
        <dbReference type="RuleBase" id="RU000363"/>
    </source>
</evidence>
<comment type="similarity">
    <text evidence="1 3">Belongs to the short-chain dehydrogenases/reductases (SDR) family.</text>
</comment>
<evidence type="ECO:0000313" key="5">
    <source>
        <dbReference type="Proteomes" id="UP000078486"/>
    </source>
</evidence>
<dbReference type="InterPro" id="IPR020904">
    <property type="entry name" value="Sc_DH/Rdtase_CS"/>
</dbReference>
<dbReference type="RefSeq" id="WP_068771529.1">
    <property type="nucleotide sequence ID" value="NZ_CP109796.1"/>
</dbReference>
<dbReference type="Proteomes" id="UP000078486">
    <property type="component" value="Unassembled WGS sequence"/>
</dbReference>
<gene>
    <name evidence="4" type="ORF">AW736_17255</name>
</gene>
<dbReference type="AlphaFoldDB" id="A0A178IFH0"/>
<dbReference type="GO" id="GO:0016491">
    <property type="term" value="F:oxidoreductase activity"/>
    <property type="evidence" value="ECO:0007669"/>
    <property type="project" value="UniProtKB-KW"/>
</dbReference>
<proteinExistence type="inferred from homology"/>
<reference evidence="4 5" key="1">
    <citation type="submission" date="2016-01" db="EMBL/GenBank/DDBJ databases">
        <title>High potential of lignocellulose degradation of a new Verrucomicrobia species.</title>
        <authorList>
            <person name="Wang Y."/>
            <person name="Shi Y."/>
            <person name="Qiu Z."/>
            <person name="Liu S."/>
            <person name="Yang H."/>
        </authorList>
    </citation>
    <scope>NUCLEOTIDE SEQUENCE [LARGE SCALE GENOMIC DNA]</scope>
    <source>
        <strain evidence="4 5">TSB47</strain>
    </source>
</reference>
<dbReference type="PANTHER" id="PTHR43976">
    <property type="entry name" value="SHORT CHAIN DEHYDROGENASE"/>
    <property type="match status" value="1"/>
</dbReference>
<evidence type="ECO:0000256" key="1">
    <source>
        <dbReference type="ARBA" id="ARBA00006484"/>
    </source>
</evidence>
<keyword evidence="5" id="KW-1185">Reference proteome</keyword>
<dbReference type="PROSITE" id="PS00061">
    <property type="entry name" value="ADH_SHORT"/>
    <property type="match status" value="1"/>
</dbReference>
<evidence type="ECO:0000256" key="2">
    <source>
        <dbReference type="ARBA" id="ARBA00023002"/>
    </source>
</evidence>
<organism evidence="4 5">
    <name type="scientific">Termitidicoccus mucosus</name>
    <dbReference type="NCBI Taxonomy" id="1184151"/>
    <lineage>
        <taxon>Bacteria</taxon>
        <taxon>Pseudomonadati</taxon>
        <taxon>Verrucomicrobiota</taxon>
        <taxon>Opitutia</taxon>
        <taxon>Opitutales</taxon>
        <taxon>Opitutaceae</taxon>
        <taxon>Termitidicoccus</taxon>
    </lineage>
</organism>
<sequence>MNTKNTVLLTGCSSGFGKAGTAHFLARGWNVIATMRSPKPGLLEDSDRLLVASLDVTDSGSISDAISKGMERFGKIDVVVNNAGIGMFGAHEVVADDVIRQVFETNTFGVMAVCRAIAPHMRERGSGTIINVTSSAGIAPMPLVAVYTASKYAVEGFSESLAYELGMFGVRVKIVEPGLAPSTSFAANSGGRCDNMIPAAYADYAGRYLKSMQEYPAAYTTAEDVAEAIYAAATDGRDQLRYPAGADSVMLAELRQSLPEQEFMTRIRTMFGGAPAK</sequence>
<dbReference type="EMBL" id="LRRQ01000119">
    <property type="protein sequence ID" value="OAM88773.1"/>
    <property type="molecule type" value="Genomic_DNA"/>
</dbReference>
<comment type="caution">
    <text evidence="4">The sequence shown here is derived from an EMBL/GenBank/DDBJ whole genome shotgun (WGS) entry which is preliminary data.</text>
</comment>
<dbReference type="CDD" id="cd05374">
    <property type="entry name" value="17beta-HSD-like_SDR_c"/>
    <property type="match status" value="1"/>
</dbReference>
<dbReference type="STRING" id="1184151.AW736_17255"/>
<dbReference type="Pfam" id="PF00106">
    <property type="entry name" value="adh_short"/>
    <property type="match status" value="1"/>
</dbReference>